<feature type="region of interest" description="Disordered" evidence="1">
    <location>
        <begin position="166"/>
        <end position="249"/>
    </location>
</feature>
<accession>A0A4D9CUK5</accession>
<dbReference type="EMBL" id="SDOX01000087">
    <property type="protein sequence ID" value="TFJ82922.1"/>
    <property type="molecule type" value="Genomic_DNA"/>
</dbReference>
<name>A0A4D9CUK5_9STRA</name>
<keyword evidence="3" id="KW-1185">Reference proteome</keyword>
<proteinExistence type="predicted"/>
<dbReference type="Proteomes" id="UP000355283">
    <property type="component" value="Unassembled WGS sequence"/>
</dbReference>
<sequence length="249" mass="25058">MEEGGKEGEEGGAEEGEEGGGEGEGEEAEKAKAASEAMATLASLAIARGEVEEKKEGGAEDETPVHRPEVGGEGGTVLTPSTSTATPPSAPSYITINTYRSHLLASTTAAVAAAAAAAADEHPSAVGVSSLPAPSTALGSGFCISEEACLSIGDAKTASKKRQAVEEALEGFDPQKDRIFPRDDSLEEREGAREGGEEGGREEGGPPFPFGTGSEDGILDGVSDVLGAVTGGLWPDEGRETVGSKEAGV</sequence>
<gene>
    <name evidence="2" type="ORF">NSK_005778</name>
</gene>
<dbReference type="AlphaFoldDB" id="A0A4D9CUK5"/>
<feature type="compositionally biased region" description="Basic and acidic residues" evidence="1">
    <location>
        <begin position="49"/>
        <end position="70"/>
    </location>
</feature>
<evidence type="ECO:0000313" key="2">
    <source>
        <dbReference type="EMBL" id="TFJ82922.1"/>
    </source>
</evidence>
<reference evidence="2 3" key="1">
    <citation type="submission" date="2019-01" db="EMBL/GenBank/DDBJ databases">
        <title>Nuclear Genome Assembly of the Microalgal Biofuel strain Nannochloropsis salina CCMP1776.</title>
        <authorList>
            <person name="Hovde B."/>
        </authorList>
    </citation>
    <scope>NUCLEOTIDE SEQUENCE [LARGE SCALE GENOMIC DNA]</scope>
    <source>
        <strain evidence="2 3">CCMP1776</strain>
    </source>
</reference>
<comment type="caution">
    <text evidence="2">The sequence shown here is derived from an EMBL/GenBank/DDBJ whole genome shotgun (WGS) entry which is preliminary data.</text>
</comment>
<organism evidence="2 3">
    <name type="scientific">Nannochloropsis salina CCMP1776</name>
    <dbReference type="NCBI Taxonomy" id="1027361"/>
    <lineage>
        <taxon>Eukaryota</taxon>
        <taxon>Sar</taxon>
        <taxon>Stramenopiles</taxon>
        <taxon>Ochrophyta</taxon>
        <taxon>Eustigmatophyceae</taxon>
        <taxon>Eustigmatales</taxon>
        <taxon>Monodopsidaceae</taxon>
        <taxon>Microchloropsis</taxon>
        <taxon>Microchloropsis salina</taxon>
    </lineage>
</organism>
<feature type="compositionally biased region" description="Basic and acidic residues" evidence="1">
    <location>
        <begin position="173"/>
        <end position="204"/>
    </location>
</feature>
<feature type="compositionally biased region" description="Acidic residues" evidence="1">
    <location>
        <begin position="10"/>
        <end position="27"/>
    </location>
</feature>
<evidence type="ECO:0000313" key="3">
    <source>
        <dbReference type="Proteomes" id="UP000355283"/>
    </source>
</evidence>
<feature type="compositionally biased region" description="Basic and acidic residues" evidence="1">
    <location>
        <begin position="236"/>
        <end position="249"/>
    </location>
</feature>
<protein>
    <submittedName>
        <fullName evidence="2">Uncharacterized protein</fullName>
    </submittedName>
</protein>
<feature type="region of interest" description="Disordered" evidence="1">
    <location>
        <begin position="1"/>
        <end position="90"/>
    </location>
</feature>
<evidence type="ECO:0000256" key="1">
    <source>
        <dbReference type="SAM" id="MobiDB-lite"/>
    </source>
</evidence>